<evidence type="ECO:0000313" key="3">
    <source>
        <dbReference type="Proteomes" id="UP000298781"/>
    </source>
</evidence>
<dbReference type="SUPFAM" id="SSF53335">
    <property type="entry name" value="S-adenosyl-L-methionine-dependent methyltransferases"/>
    <property type="match status" value="1"/>
</dbReference>
<dbReference type="Proteomes" id="UP000298781">
    <property type="component" value="Chromosome"/>
</dbReference>
<dbReference type="InterPro" id="IPR013216">
    <property type="entry name" value="Methyltransf_11"/>
</dbReference>
<feature type="domain" description="Methyltransferase type 11" evidence="1">
    <location>
        <begin position="70"/>
        <end position="112"/>
    </location>
</feature>
<dbReference type="InterPro" id="IPR029063">
    <property type="entry name" value="SAM-dependent_MTases_sf"/>
</dbReference>
<proteinExistence type="predicted"/>
<dbReference type="GO" id="GO:0032259">
    <property type="term" value="P:methylation"/>
    <property type="evidence" value="ECO:0007669"/>
    <property type="project" value="UniProtKB-KW"/>
</dbReference>
<keyword evidence="2" id="KW-0489">Methyltransferase</keyword>
<dbReference type="Pfam" id="PF08241">
    <property type="entry name" value="Methyltransf_11"/>
    <property type="match status" value="1"/>
</dbReference>
<reference evidence="2 3" key="1">
    <citation type="submission" date="2019-04" db="EMBL/GenBank/DDBJ databases">
        <title>Phreatobacter aquaticus sp. nov.</title>
        <authorList>
            <person name="Choi A."/>
        </authorList>
    </citation>
    <scope>NUCLEOTIDE SEQUENCE [LARGE SCALE GENOMIC DNA]</scope>
    <source>
        <strain evidence="2 3">KCTC 52518</strain>
    </source>
</reference>
<dbReference type="OrthoDB" id="9800231at2"/>
<evidence type="ECO:0000313" key="2">
    <source>
        <dbReference type="EMBL" id="QCI69133.1"/>
    </source>
</evidence>
<name>A0A4D7BFB8_9HYPH</name>
<dbReference type="KEGG" id="pstg:E8M01_09940"/>
<gene>
    <name evidence="2" type="ORF">E8M01_09940</name>
</gene>
<sequence>MVARRMVNHAIQTHWPSARGMTMVGLGYCTPYLGLFREDAERSLAFMPARQGVIHWPTARPSKAALVEDDRLPLADAAVDRVLIVHGLEVSNDVQALLGEVWRVLAAGGRVLAVVPNRRGLWAQRDTTPFGQGRPYSSSQLTELMRESSFTPVAWSQALWVPPVGKSLILGSAGAWERLGSALSLPFAGVHLVEATKQVYKPAPIRRERAIQIFKPALRPSPAVRQAHRDGDG</sequence>
<dbReference type="RefSeq" id="WP_136964540.1">
    <property type="nucleotide sequence ID" value="NZ_CP039690.1"/>
</dbReference>
<evidence type="ECO:0000259" key="1">
    <source>
        <dbReference type="Pfam" id="PF08241"/>
    </source>
</evidence>
<dbReference type="Gene3D" id="3.40.50.150">
    <property type="entry name" value="Vaccinia Virus protein VP39"/>
    <property type="match status" value="1"/>
</dbReference>
<protein>
    <submittedName>
        <fullName evidence="2">Class I SAM-dependent methyltransferase</fullName>
    </submittedName>
</protein>
<dbReference type="AlphaFoldDB" id="A0A4D7BFB8"/>
<dbReference type="GO" id="GO:0008757">
    <property type="term" value="F:S-adenosylmethionine-dependent methyltransferase activity"/>
    <property type="evidence" value="ECO:0007669"/>
    <property type="project" value="InterPro"/>
</dbReference>
<accession>A0A4D7BFB8</accession>
<organism evidence="2 3">
    <name type="scientific">Phreatobacter stygius</name>
    <dbReference type="NCBI Taxonomy" id="1940610"/>
    <lineage>
        <taxon>Bacteria</taxon>
        <taxon>Pseudomonadati</taxon>
        <taxon>Pseudomonadota</taxon>
        <taxon>Alphaproteobacteria</taxon>
        <taxon>Hyphomicrobiales</taxon>
        <taxon>Phreatobacteraceae</taxon>
        <taxon>Phreatobacter</taxon>
    </lineage>
</organism>
<keyword evidence="3" id="KW-1185">Reference proteome</keyword>
<dbReference type="EMBL" id="CP039690">
    <property type="protein sequence ID" value="QCI69133.1"/>
    <property type="molecule type" value="Genomic_DNA"/>
</dbReference>
<keyword evidence="2" id="KW-0808">Transferase</keyword>